<comment type="caution">
    <text evidence="1">The sequence shown here is derived from an EMBL/GenBank/DDBJ whole genome shotgun (WGS) entry which is preliminary data.</text>
</comment>
<protein>
    <recommendedName>
        <fullName evidence="2">DUF2913 family protein</fullName>
    </recommendedName>
</protein>
<reference evidence="1" key="2">
    <citation type="submission" date="2019-08" db="EMBL/GenBank/DDBJ databases">
        <title>Investigation of anaerobic lignin degradation for improved lignocellulosic biofuels.</title>
        <authorList>
            <person name="Deangelis K.PhD."/>
        </authorList>
    </citation>
    <scope>NUCLEOTIDE SEQUENCE [LARGE SCALE GENOMIC DNA]</scope>
    <source>
        <strain evidence="1">128R</strain>
    </source>
</reference>
<dbReference type="OrthoDB" id="6590152at2"/>
<reference evidence="1" key="1">
    <citation type="submission" date="2019-06" db="EMBL/GenBank/DDBJ databases">
        <authorList>
            <person name="Deangelis K."/>
            <person name="Huntemann M."/>
            <person name="Clum A."/>
            <person name="Pillay M."/>
            <person name="Palaniappan K."/>
            <person name="Varghese N."/>
            <person name="Mikhailova N."/>
            <person name="Stamatis D."/>
            <person name="Reddy T."/>
            <person name="Daum C."/>
            <person name="Shapiro N."/>
            <person name="Ivanova N."/>
            <person name="Kyrpides N."/>
            <person name="Woyke T."/>
        </authorList>
    </citation>
    <scope>NUCLEOTIDE SEQUENCE [LARGE SCALE GENOMIC DNA]</scope>
    <source>
        <strain evidence="1">128R</strain>
    </source>
</reference>
<accession>A0A542CWI0</accession>
<dbReference type="EMBL" id="VISQ01000001">
    <property type="protein sequence ID" value="TVZ69676.1"/>
    <property type="molecule type" value="Genomic_DNA"/>
</dbReference>
<proteinExistence type="predicted"/>
<name>A0A542CWI0_SERFO</name>
<dbReference type="AlphaFoldDB" id="A0A542CWI0"/>
<evidence type="ECO:0008006" key="2">
    <source>
        <dbReference type="Google" id="ProtNLM"/>
    </source>
</evidence>
<gene>
    <name evidence="1" type="ORF">FHU10_2204</name>
</gene>
<sequence>MATLPDQTTYGLARLAFCALVALRTAVQDSAVTSLMAEHLFIARWLATAQKQKCFPKTVVSDI</sequence>
<organism evidence="1">
    <name type="scientific">Serratia fonticola</name>
    <dbReference type="NCBI Taxonomy" id="47917"/>
    <lineage>
        <taxon>Bacteria</taxon>
        <taxon>Pseudomonadati</taxon>
        <taxon>Pseudomonadota</taxon>
        <taxon>Gammaproteobacteria</taxon>
        <taxon>Enterobacterales</taxon>
        <taxon>Yersiniaceae</taxon>
        <taxon>Serratia</taxon>
    </lineage>
</organism>
<evidence type="ECO:0000313" key="1">
    <source>
        <dbReference type="EMBL" id="TVZ69676.1"/>
    </source>
</evidence>